<dbReference type="InterPro" id="IPR041679">
    <property type="entry name" value="DNA2/NAM7-like_C"/>
</dbReference>
<keyword evidence="7" id="KW-0347">Helicase</keyword>
<dbReference type="PANTHER" id="PTHR45418:SF1">
    <property type="entry name" value="CANCER_TESTIS ANTIGEN 55"/>
    <property type="match status" value="1"/>
</dbReference>
<evidence type="ECO:0000256" key="3">
    <source>
        <dbReference type="ARBA" id="ARBA00012552"/>
    </source>
</evidence>
<evidence type="ECO:0000313" key="15">
    <source>
        <dbReference type="EMBL" id="KAF5356561.1"/>
    </source>
</evidence>
<evidence type="ECO:0000259" key="14">
    <source>
        <dbReference type="PROSITE" id="PS50157"/>
    </source>
</evidence>
<keyword evidence="8" id="KW-0067">ATP-binding</keyword>
<dbReference type="PROSITE" id="PS00028">
    <property type="entry name" value="ZINC_FINGER_C2H2_1"/>
    <property type="match status" value="1"/>
</dbReference>
<dbReference type="GO" id="GO:0008270">
    <property type="term" value="F:zinc ion binding"/>
    <property type="evidence" value="ECO:0007669"/>
    <property type="project" value="UniProtKB-KW"/>
</dbReference>
<dbReference type="SMART" id="SM00355">
    <property type="entry name" value="ZnF_C2H2"/>
    <property type="match status" value="2"/>
</dbReference>
<sequence>MSAPTCPQVLTHGTCSDPSCTYQHNVYSCEICSLVFRDEYALATHLGTRQHKRREQQGSGFFFCSLCNKYICGLGFFKQHIASKSHKVKAFKLGVSPTIAPEEPETVPGHQFCVVCNRHIAVGVWSRHCATPQHKGRENYASFQSALDEAEQDKNGITVSGEFDFGIIDGAIAASGKLLSGSIQVSVPTYRATLVGYTLASSKGQQTRSPFSVEIIGTNRTISQRTSIPFNVKVQQNHLGRFQDRLEMVFRDLQSQIGFLIARPLSVIVGNRSDHELLKPKSAYVPRKRTNRDPETEVIEGEIAPALNAIPYIDKLTWASIPKPLYDHLAAGSTKEVVDNLQKMYLPPVVNSSTYSKHFKHLMWAEEFQMERDLEYYDMHDIPLSRHSAFDAHLRQNTTYYYLKVPGLAEKRPSVLVGDRIVVQHTSATDKGRWYEGGVHVVLKEEVGLKFHRSFVASPSDRFRVRFKLNRIPMRRQHQAMDYTVFSQDRVLFPKRVHIENARAAGASRSRIVPKNMLIGKNQPQLQAVMSIVKSPPSSVPFIIYGPPGTGKTVTLVESILQVLSVSPTARVLACAPSNSAADLIAVRLQKHFNRQELFRAYAPSRNKNDVPSELGEHIYRNAAGHFSVPPLATMKRYRVIVTTCVSASIVSGIGMPRGHFSHIFIDEAGQATEPEVMIAIKGIADGRTNVVLSGDPKQLGPIIRSGVARALGLEKSLLERLMWSEGEQGVYEEDWGYGKSVVKLIKNFRSHPAILKFPNEQFYRGDLQACGDPKVINYYVGSSHLVDKNKKFPIVFHAISGKDDREASSPSFFNIDEVTVVKDIIRKLRDDRKFRTSDNDIAVIAPYHAQVLKLRTALRAVAESVKVGSVEEFQGQERRVIIISTVRSSREFVQYDLRHTLGFVANPRRFNVAVTRAQSLLFIVGDPSVLSLDPLWRSFLNYIHLNGGWTGPGPTWDTSEKVNEGGGYDSAVRKLALEDMNVFTRMMENMTLEEVKEDADADEDVDGNVDRPWNEVE</sequence>
<dbReference type="InterPro" id="IPR047187">
    <property type="entry name" value="SF1_C_Upf1"/>
</dbReference>
<evidence type="ECO:0000256" key="11">
    <source>
        <dbReference type="ARBA" id="ARBA00047984"/>
    </source>
</evidence>
<feature type="region of interest" description="Disordered" evidence="13">
    <location>
        <begin position="996"/>
        <end position="1018"/>
    </location>
</feature>
<accession>A0A8H5G1G7</accession>
<keyword evidence="5" id="KW-0547">Nucleotide-binding</keyword>
<dbReference type="CDD" id="cd18038">
    <property type="entry name" value="DEXXQc_Helz-like"/>
    <property type="match status" value="1"/>
</dbReference>
<dbReference type="GO" id="GO:0031047">
    <property type="term" value="P:regulatory ncRNA-mediated gene silencing"/>
    <property type="evidence" value="ECO:0007669"/>
    <property type="project" value="UniProtKB-KW"/>
</dbReference>
<evidence type="ECO:0000256" key="2">
    <source>
        <dbReference type="ARBA" id="ARBA00005601"/>
    </source>
</evidence>
<dbReference type="SUPFAM" id="SSF52540">
    <property type="entry name" value="P-loop containing nucleoside triphosphate hydrolases"/>
    <property type="match status" value="1"/>
</dbReference>
<feature type="compositionally biased region" description="Acidic residues" evidence="13">
    <location>
        <begin position="996"/>
        <end position="1008"/>
    </location>
</feature>
<evidence type="ECO:0000313" key="16">
    <source>
        <dbReference type="Proteomes" id="UP000559256"/>
    </source>
</evidence>
<dbReference type="FunFam" id="3.40.50.300:FF:000608">
    <property type="entry name" value="Mov10 RISC complex RNA helicase"/>
    <property type="match status" value="1"/>
</dbReference>
<proteinExistence type="inferred from homology"/>
<dbReference type="PROSITE" id="PS50157">
    <property type="entry name" value="ZINC_FINGER_C2H2_2"/>
    <property type="match status" value="1"/>
</dbReference>
<dbReference type="GO" id="GO:0032574">
    <property type="term" value="F:5'-3' RNA helicase activity"/>
    <property type="evidence" value="ECO:0007669"/>
    <property type="project" value="InterPro"/>
</dbReference>
<evidence type="ECO:0000256" key="6">
    <source>
        <dbReference type="ARBA" id="ARBA00022801"/>
    </source>
</evidence>
<dbReference type="EMBL" id="JAACJM010000054">
    <property type="protein sequence ID" value="KAF5356561.1"/>
    <property type="molecule type" value="Genomic_DNA"/>
</dbReference>
<keyword evidence="9" id="KW-0694">RNA-binding</keyword>
<keyword evidence="12" id="KW-0863">Zinc-finger</keyword>
<keyword evidence="16" id="KW-1185">Reference proteome</keyword>
<dbReference type="GO" id="GO:0005524">
    <property type="term" value="F:ATP binding"/>
    <property type="evidence" value="ECO:0007669"/>
    <property type="project" value="UniProtKB-KW"/>
</dbReference>
<evidence type="ECO:0000256" key="8">
    <source>
        <dbReference type="ARBA" id="ARBA00022840"/>
    </source>
</evidence>
<organism evidence="15 16">
    <name type="scientific">Tetrapyrgos nigripes</name>
    <dbReference type="NCBI Taxonomy" id="182062"/>
    <lineage>
        <taxon>Eukaryota</taxon>
        <taxon>Fungi</taxon>
        <taxon>Dikarya</taxon>
        <taxon>Basidiomycota</taxon>
        <taxon>Agaricomycotina</taxon>
        <taxon>Agaricomycetes</taxon>
        <taxon>Agaricomycetidae</taxon>
        <taxon>Agaricales</taxon>
        <taxon>Marasmiineae</taxon>
        <taxon>Marasmiaceae</taxon>
        <taxon>Tetrapyrgos</taxon>
    </lineage>
</organism>
<dbReference type="CDD" id="cd18808">
    <property type="entry name" value="SF1_C_Upf1"/>
    <property type="match status" value="1"/>
</dbReference>
<gene>
    <name evidence="15" type="ORF">D9758_008259</name>
</gene>
<dbReference type="GO" id="GO:0003723">
    <property type="term" value="F:RNA binding"/>
    <property type="evidence" value="ECO:0007669"/>
    <property type="project" value="UniProtKB-KW"/>
</dbReference>
<dbReference type="Pfam" id="PF13087">
    <property type="entry name" value="AAA_12"/>
    <property type="match status" value="1"/>
</dbReference>
<dbReference type="EC" id="3.6.4.13" evidence="3"/>
<evidence type="ECO:0000256" key="9">
    <source>
        <dbReference type="ARBA" id="ARBA00022884"/>
    </source>
</evidence>
<comment type="subcellular location">
    <subcellularLocation>
        <location evidence="1">Cytoplasm</location>
        <location evidence="1">Cytoplasmic ribonucleoprotein granule</location>
    </subcellularLocation>
</comment>
<dbReference type="InterPro" id="IPR027417">
    <property type="entry name" value="P-loop_NTPase"/>
</dbReference>
<dbReference type="OrthoDB" id="6513042at2759"/>
<dbReference type="InterPro" id="IPR003604">
    <property type="entry name" value="Matrin/U1-like-C_Znf_C2H2"/>
</dbReference>
<keyword evidence="6" id="KW-0378">Hydrolase</keyword>
<dbReference type="InterPro" id="IPR041677">
    <property type="entry name" value="DNA2/NAM7_AAA_11"/>
</dbReference>
<evidence type="ECO:0000256" key="12">
    <source>
        <dbReference type="PROSITE-ProRule" id="PRU00042"/>
    </source>
</evidence>
<dbReference type="InterPro" id="IPR013087">
    <property type="entry name" value="Znf_C2H2_type"/>
</dbReference>
<reference evidence="15 16" key="1">
    <citation type="journal article" date="2020" name="ISME J.">
        <title>Uncovering the hidden diversity of litter-decomposition mechanisms in mushroom-forming fungi.</title>
        <authorList>
            <person name="Floudas D."/>
            <person name="Bentzer J."/>
            <person name="Ahren D."/>
            <person name="Johansson T."/>
            <person name="Persson P."/>
            <person name="Tunlid A."/>
        </authorList>
    </citation>
    <scope>NUCLEOTIDE SEQUENCE [LARGE SCALE GENOMIC DNA]</scope>
    <source>
        <strain evidence="15 16">CBS 291.85</strain>
    </source>
</reference>
<dbReference type="InterPro" id="IPR049080">
    <property type="entry name" value="MOV-10-like_beta-barrel"/>
</dbReference>
<dbReference type="PANTHER" id="PTHR45418">
    <property type="entry name" value="CANCER/TESTIS ANTIGEN 55"/>
    <property type="match status" value="1"/>
</dbReference>
<dbReference type="GO" id="GO:0016787">
    <property type="term" value="F:hydrolase activity"/>
    <property type="evidence" value="ECO:0007669"/>
    <property type="project" value="UniProtKB-KW"/>
</dbReference>
<evidence type="ECO:0000256" key="10">
    <source>
        <dbReference type="ARBA" id="ARBA00023158"/>
    </source>
</evidence>
<name>A0A8H5G1G7_9AGAR</name>
<comment type="caution">
    <text evidence="15">The sequence shown here is derived from an EMBL/GenBank/DDBJ whole genome shotgun (WGS) entry which is preliminary data.</text>
</comment>
<dbReference type="SUPFAM" id="SSF57667">
    <property type="entry name" value="beta-beta-alpha zinc fingers"/>
    <property type="match status" value="1"/>
</dbReference>
<feature type="domain" description="C2H2-type" evidence="14">
    <location>
        <begin position="27"/>
        <end position="56"/>
    </location>
</feature>
<keyword evidence="10" id="KW-0943">RNA-mediated gene silencing</keyword>
<evidence type="ECO:0000256" key="13">
    <source>
        <dbReference type="SAM" id="MobiDB-lite"/>
    </source>
</evidence>
<dbReference type="InterPro" id="IPR026122">
    <property type="entry name" value="MOV-10/SDE3_DEXXQ/H-box"/>
</dbReference>
<dbReference type="Pfam" id="PF21634">
    <property type="entry name" value="MOV-10_beta-barrel"/>
    <property type="match status" value="1"/>
</dbReference>
<dbReference type="Pfam" id="PF13086">
    <property type="entry name" value="AAA_11"/>
    <property type="match status" value="2"/>
</dbReference>
<evidence type="ECO:0000256" key="7">
    <source>
        <dbReference type="ARBA" id="ARBA00022806"/>
    </source>
</evidence>
<dbReference type="Gene3D" id="3.40.50.300">
    <property type="entry name" value="P-loop containing nucleotide triphosphate hydrolases"/>
    <property type="match status" value="2"/>
</dbReference>
<protein>
    <recommendedName>
        <fullName evidence="3">RNA helicase</fullName>
        <ecNumber evidence="3">3.6.4.13</ecNumber>
    </recommendedName>
</protein>
<dbReference type="AlphaFoldDB" id="A0A8H5G1G7"/>
<evidence type="ECO:0000256" key="1">
    <source>
        <dbReference type="ARBA" id="ARBA00004331"/>
    </source>
</evidence>
<comment type="catalytic activity">
    <reaction evidence="11">
        <text>ATP + H2O = ADP + phosphate + H(+)</text>
        <dbReference type="Rhea" id="RHEA:13065"/>
        <dbReference type="ChEBI" id="CHEBI:15377"/>
        <dbReference type="ChEBI" id="CHEBI:15378"/>
        <dbReference type="ChEBI" id="CHEBI:30616"/>
        <dbReference type="ChEBI" id="CHEBI:43474"/>
        <dbReference type="ChEBI" id="CHEBI:456216"/>
        <dbReference type="EC" id="3.6.4.13"/>
    </reaction>
</comment>
<comment type="similarity">
    <text evidence="2">Belongs to the DNA2/NAM7 helicase family. SDE3 subfamily.</text>
</comment>
<keyword evidence="12" id="KW-0862">Zinc</keyword>
<keyword evidence="12" id="KW-0479">Metal-binding</keyword>
<feature type="compositionally biased region" description="Basic and acidic residues" evidence="13">
    <location>
        <begin position="1009"/>
        <end position="1018"/>
    </location>
</feature>
<dbReference type="Proteomes" id="UP000559256">
    <property type="component" value="Unassembled WGS sequence"/>
</dbReference>
<keyword evidence="4" id="KW-0963">Cytoplasm</keyword>
<dbReference type="SMART" id="SM00451">
    <property type="entry name" value="ZnF_U1"/>
    <property type="match status" value="3"/>
</dbReference>
<dbReference type="GO" id="GO:0036464">
    <property type="term" value="C:cytoplasmic ribonucleoprotein granule"/>
    <property type="evidence" value="ECO:0007669"/>
    <property type="project" value="UniProtKB-SubCell"/>
</dbReference>
<evidence type="ECO:0000256" key="5">
    <source>
        <dbReference type="ARBA" id="ARBA00022741"/>
    </source>
</evidence>
<evidence type="ECO:0000256" key="4">
    <source>
        <dbReference type="ARBA" id="ARBA00022490"/>
    </source>
</evidence>
<dbReference type="InterPro" id="IPR036236">
    <property type="entry name" value="Znf_C2H2_sf"/>
</dbReference>